<reference evidence="2 3" key="1">
    <citation type="submission" date="2021-02" db="EMBL/GenBank/DDBJ databases">
        <title>Activity-based single-cell genomes from oceanic crustal fluid captures similar information to metagenomic and metatranscriptomic surveys with orders of magnitude less sampling.</title>
        <authorList>
            <person name="D'Angelo T.S."/>
            <person name="Orcutt B.N."/>
        </authorList>
    </citation>
    <scope>NUCLEOTIDE SEQUENCE [LARGE SCALE GENOMIC DNA]</scope>
    <source>
        <strain evidence="2">AH-315-G07</strain>
    </source>
</reference>
<name>A0ABS3AVZ9_9BACT</name>
<evidence type="ECO:0000313" key="2">
    <source>
        <dbReference type="EMBL" id="MBN4067147.1"/>
    </source>
</evidence>
<feature type="domain" description="DUF2760" evidence="1">
    <location>
        <begin position="41"/>
        <end position="162"/>
    </location>
</feature>
<accession>A0ABS3AVZ9</accession>
<evidence type="ECO:0000313" key="3">
    <source>
        <dbReference type="Proteomes" id="UP000722121"/>
    </source>
</evidence>
<protein>
    <submittedName>
        <fullName evidence="2">DUF2760 domain-containing protein</fullName>
    </submittedName>
</protein>
<organism evidence="2 3">
    <name type="scientific">Simkania negevensis</name>
    <dbReference type="NCBI Taxonomy" id="83561"/>
    <lineage>
        <taxon>Bacteria</taxon>
        <taxon>Pseudomonadati</taxon>
        <taxon>Chlamydiota</taxon>
        <taxon>Chlamydiia</taxon>
        <taxon>Parachlamydiales</taxon>
        <taxon>Simkaniaceae</taxon>
        <taxon>Simkania</taxon>
    </lineage>
</organism>
<evidence type="ECO:0000259" key="1">
    <source>
        <dbReference type="Pfam" id="PF10816"/>
    </source>
</evidence>
<dbReference type="Proteomes" id="UP000722121">
    <property type="component" value="Unassembled WGS sequence"/>
</dbReference>
<gene>
    <name evidence="2" type="ORF">JYU14_03585</name>
</gene>
<dbReference type="InterPro" id="IPR021212">
    <property type="entry name" value="DUF2760"/>
</dbReference>
<dbReference type="Pfam" id="PF10816">
    <property type="entry name" value="DUF2760"/>
    <property type="match status" value="1"/>
</dbReference>
<proteinExistence type="predicted"/>
<sequence>MALGLALKAFFKTFRDKEGAQRFLAGERESDDSLEKGEDSSSHLRLLELLQSSGRLVDFFEEDIVNYSDAQIGAAVRKVHDECHKTLEDYVTIRPVVENGEGEMFNVPVGYDPSEIKLVGDVQGAPPYSGIVKHKGWQAHKVSLPRQVGKKKTAIICPAEVEVKAQQ</sequence>
<comment type="caution">
    <text evidence="2">The sequence shown here is derived from an EMBL/GenBank/DDBJ whole genome shotgun (WGS) entry which is preliminary data.</text>
</comment>
<keyword evidence="3" id="KW-1185">Reference proteome</keyword>
<dbReference type="EMBL" id="JAFITR010000072">
    <property type="protein sequence ID" value="MBN4067147.1"/>
    <property type="molecule type" value="Genomic_DNA"/>
</dbReference>